<comment type="caution">
    <text evidence="7">The sequence shown here is derived from an EMBL/GenBank/DDBJ whole genome shotgun (WGS) entry which is preliminary data.</text>
</comment>
<dbReference type="GO" id="GO:0008270">
    <property type="term" value="F:zinc ion binding"/>
    <property type="evidence" value="ECO:0007669"/>
    <property type="project" value="UniProtKB-KW"/>
</dbReference>
<dbReference type="Gene3D" id="3.30.40.10">
    <property type="entry name" value="Zinc/RING finger domain, C3HC4 (zinc finger)"/>
    <property type="match status" value="1"/>
</dbReference>
<dbReference type="InterPro" id="IPR013083">
    <property type="entry name" value="Znf_RING/FYVE/PHD"/>
</dbReference>
<feature type="transmembrane region" description="Helical" evidence="5">
    <location>
        <begin position="175"/>
        <end position="193"/>
    </location>
</feature>
<dbReference type="InParanoid" id="A0A1V8TA80"/>
<dbReference type="PROSITE" id="PS51292">
    <property type="entry name" value="ZF_RING_CH"/>
    <property type="match status" value="1"/>
</dbReference>
<evidence type="ECO:0000259" key="6">
    <source>
        <dbReference type="PROSITE" id="PS51292"/>
    </source>
</evidence>
<keyword evidence="5" id="KW-0472">Membrane</keyword>
<dbReference type="STRING" id="1507870.A0A1V8TA80"/>
<dbReference type="AlphaFoldDB" id="A0A1V8TA80"/>
<evidence type="ECO:0000313" key="7">
    <source>
        <dbReference type="EMBL" id="OQO08313.1"/>
    </source>
</evidence>
<dbReference type="Pfam" id="PF12906">
    <property type="entry name" value="RINGv"/>
    <property type="match status" value="1"/>
</dbReference>
<keyword evidence="1" id="KW-0479">Metal-binding</keyword>
<evidence type="ECO:0000256" key="1">
    <source>
        <dbReference type="ARBA" id="ARBA00022723"/>
    </source>
</evidence>
<dbReference type="SUPFAM" id="SSF57850">
    <property type="entry name" value="RING/U-box"/>
    <property type="match status" value="1"/>
</dbReference>
<feature type="compositionally biased region" description="Polar residues" evidence="4">
    <location>
        <begin position="1"/>
        <end position="11"/>
    </location>
</feature>
<keyword evidence="8" id="KW-1185">Reference proteome</keyword>
<evidence type="ECO:0000256" key="5">
    <source>
        <dbReference type="SAM" id="Phobius"/>
    </source>
</evidence>
<feature type="domain" description="RING-CH-type" evidence="6">
    <location>
        <begin position="68"/>
        <end position="160"/>
    </location>
</feature>
<feature type="region of interest" description="Disordered" evidence="4">
    <location>
        <begin position="1"/>
        <end position="72"/>
    </location>
</feature>
<keyword evidence="5" id="KW-1133">Transmembrane helix</keyword>
<keyword evidence="2" id="KW-0863">Zinc-finger</keyword>
<evidence type="ECO:0000256" key="4">
    <source>
        <dbReference type="SAM" id="MobiDB-lite"/>
    </source>
</evidence>
<organism evidence="7 8">
    <name type="scientific">Cryoendolithus antarcticus</name>
    <dbReference type="NCBI Taxonomy" id="1507870"/>
    <lineage>
        <taxon>Eukaryota</taxon>
        <taxon>Fungi</taxon>
        <taxon>Dikarya</taxon>
        <taxon>Ascomycota</taxon>
        <taxon>Pezizomycotina</taxon>
        <taxon>Dothideomycetes</taxon>
        <taxon>Dothideomycetidae</taxon>
        <taxon>Cladosporiales</taxon>
        <taxon>Cladosporiaceae</taxon>
        <taxon>Cryoendolithus</taxon>
    </lineage>
</organism>
<name>A0A1V8TA80_9PEZI</name>
<evidence type="ECO:0000256" key="3">
    <source>
        <dbReference type="ARBA" id="ARBA00022833"/>
    </source>
</evidence>
<dbReference type="Proteomes" id="UP000192596">
    <property type="component" value="Unassembled WGS sequence"/>
</dbReference>
<gene>
    <name evidence="7" type="ORF">B0A48_06183</name>
</gene>
<keyword evidence="5" id="KW-0812">Transmembrane</keyword>
<proteinExistence type="predicted"/>
<sequence length="329" mass="36140">MAAFSTGSSWSFPEDLPGGWTAEDEVKATPTTTSQEDSPLPDHHSPFMQCDGSAEDEPAPEQPPHRGGKQYPPRTCRICLEVVQPTYHFNDSPLVPESLKSAPRVSYESEDGGRLLRPCKCKGSQAYVHEECLAAWRKADPLKKRNYYECPTCRYRYHLQRLTWASWLRSTSAQIGLTLAILAVLVFLLGFVADPLINLYLDPVSTIATAGGPTGSLIYEDDTVGWAEHFAKGFASLGLVGFAKAMITMSPWHFLRIGGGGGTGVGRSGVAGTGRDRMRELSWITILIGIVTILYAIWKGVRAWSRRTLESAGERVMDVPGSKDDDDDE</sequence>
<dbReference type="OrthoDB" id="264354at2759"/>
<dbReference type="SMART" id="SM00744">
    <property type="entry name" value="RINGv"/>
    <property type="match status" value="1"/>
</dbReference>
<evidence type="ECO:0000313" key="8">
    <source>
        <dbReference type="Proteomes" id="UP000192596"/>
    </source>
</evidence>
<dbReference type="InterPro" id="IPR011016">
    <property type="entry name" value="Znf_RING-CH"/>
</dbReference>
<dbReference type="PANTHER" id="PTHR46347:SF1">
    <property type="entry name" value="RING_FYVE_PHD ZINC FINGER SUPERFAMILY PROTEIN"/>
    <property type="match status" value="1"/>
</dbReference>
<dbReference type="CDD" id="cd16495">
    <property type="entry name" value="RING_CH-C4HC3_MARCH"/>
    <property type="match status" value="1"/>
</dbReference>
<dbReference type="PANTHER" id="PTHR46347">
    <property type="entry name" value="RING/FYVE/PHD ZINC FINGER SUPERFAMILY PROTEIN"/>
    <property type="match status" value="1"/>
</dbReference>
<keyword evidence="3" id="KW-0862">Zinc</keyword>
<protein>
    <recommendedName>
        <fullName evidence="6">RING-CH-type domain-containing protein</fullName>
    </recommendedName>
</protein>
<feature type="transmembrane region" description="Helical" evidence="5">
    <location>
        <begin position="281"/>
        <end position="298"/>
    </location>
</feature>
<accession>A0A1V8TA80</accession>
<reference evidence="8" key="1">
    <citation type="submission" date="2017-03" db="EMBL/GenBank/DDBJ databases">
        <title>Genomes of endolithic fungi from Antarctica.</title>
        <authorList>
            <person name="Coleine C."/>
            <person name="Masonjones S."/>
            <person name="Stajich J.E."/>
        </authorList>
    </citation>
    <scope>NUCLEOTIDE SEQUENCE [LARGE SCALE GENOMIC DNA]</scope>
    <source>
        <strain evidence="8">CCFEE 5527</strain>
    </source>
</reference>
<evidence type="ECO:0000256" key="2">
    <source>
        <dbReference type="ARBA" id="ARBA00022771"/>
    </source>
</evidence>
<dbReference type="EMBL" id="NAJO01000012">
    <property type="protein sequence ID" value="OQO08313.1"/>
    <property type="molecule type" value="Genomic_DNA"/>
</dbReference>